<sequence>MKNSFLLLFLLVAVMVQAQKNKDKNSSIKKPVERRVVKDISKGPADFDLGLMDNLSFDFVKSEYRELKKKHLEAFGSNYESQLGKKALFAEELKVRVGVDNLGTETWAFRNSIMNASILEGFFDFTKRTTINRTTIWHFDTRLTMDYSLESGKLAEVWIPIKGKETNKEVLVRYPLPIPGLRGVQKVAAKTGNKEIFLVPGLWYTIRLELVPQEQDKNNKNNAVYMNFIIDKSGRITDRKGPFVIPANKAGAGVTVTTGD</sequence>
<reference evidence="2 3" key="1">
    <citation type="submission" date="2022-01" db="EMBL/GenBank/DDBJ databases">
        <title>Flavihumibacter sp. nov., isolated from sediment of a river.</title>
        <authorList>
            <person name="Liu H."/>
        </authorList>
    </citation>
    <scope>NUCLEOTIDE SEQUENCE [LARGE SCALE GENOMIC DNA]</scope>
    <source>
        <strain evidence="2 3">RY-1</strain>
    </source>
</reference>
<evidence type="ECO:0008006" key="4">
    <source>
        <dbReference type="Google" id="ProtNLM"/>
    </source>
</evidence>
<evidence type="ECO:0000313" key="2">
    <source>
        <dbReference type="EMBL" id="MCF1716824.1"/>
    </source>
</evidence>
<evidence type="ECO:0000256" key="1">
    <source>
        <dbReference type="SAM" id="SignalP"/>
    </source>
</evidence>
<accession>A0ABS9BNM2</accession>
<feature type="signal peptide" evidence="1">
    <location>
        <begin position="1"/>
        <end position="18"/>
    </location>
</feature>
<proteinExistence type="predicted"/>
<organism evidence="2 3">
    <name type="scientific">Flavihumibacter fluminis</name>
    <dbReference type="NCBI Taxonomy" id="2909236"/>
    <lineage>
        <taxon>Bacteria</taxon>
        <taxon>Pseudomonadati</taxon>
        <taxon>Bacteroidota</taxon>
        <taxon>Chitinophagia</taxon>
        <taxon>Chitinophagales</taxon>
        <taxon>Chitinophagaceae</taxon>
        <taxon>Flavihumibacter</taxon>
    </lineage>
</organism>
<keyword evidence="1" id="KW-0732">Signal</keyword>
<keyword evidence="3" id="KW-1185">Reference proteome</keyword>
<comment type="caution">
    <text evidence="2">The sequence shown here is derived from an EMBL/GenBank/DDBJ whole genome shotgun (WGS) entry which is preliminary data.</text>
</comment>
<name>A0ABS9BNM2_9BACT</name>
<dbReference type="EMBL" id="JAKEVY010000006">
    <property type="protein sequence ID" value="MCF1716824.1"/>
    <property type="molecule type" value="Genomic_DNA"/>
</dbReference>
<feature type="chain" id="PRO_5046784180" description="GLPGLI family protein" evidence="1">
    <location>
        <begin position="19"/>
        <end position="260"/>
    </location>
</feature>
<gene>
    <name evidence="2" type="ORF">L0U88_19435</name>
</gene>
<dbReference type="RefSeq" id="WP_234868325.1">
    <property type="nucleotide sequence ID" value="NZ_JAKEVY010000006.1"/>
</dbReference>
<dbReference type="Proteomes" id="UP001200145">
    <property type="component" value="Unassembled WGS sequence"/>
</dbReference>
<evidence type="ECO:0000313" key="3">
    <source>
        <dbReference type="Proteomes" id="UP001200145"/>
    </source>
</evidence>
<protein>
    <recommendedName>
        <fullName evidence="4">GLPGLI family protein</fullName>
    </recommendedName>
</protein>